<organism evidence="1 2">
    <name type="scientific">Novipirellula artificiosorum</name>
    <dbReference type="NCBI Taxonomy" id="2528016"/>
    <lineage>
        <taxon>Bacteria</taxon>
        <taxon>Pseudomonadati</taxon>
        <taxon>Planctomycetota</taxon>
        <taxon>Planctomycetia</taxon>
        <taxon>Pirellulales</taxon>
        <taxon>Pirellulaceae</taxon>
        <taxon>Novipirellula</taxon>
    </lineage>
</organism>
<accession>A0A5C6DA15</accession>
<keyword evidence="2" id="KW-1185">Reference proteome</keyword>
<gene>
    <name evidence="1" type="ORF">Poly41_55890</name>
</gene>
<protein>
    <submittedName>
        <fullName evidence="1">Uncharacterized protein</fullName>
    </submittedName>
</protein>
<dbReference type="EMBL" id="SJPV01000012">
    <property type="protein sequence ID" value="TWU32611.1"/>
    <property type="molecule type" value="Genomic_DNA"/>
</dbReference>
<dbReference type="AlphaFoldDB" id="A0A5C6DA15"/>
<proteinExistence type="predicted"/>
<evidence type="ECO:0000313" key="1">
    <source>
        <dbReference type="EMBL" id="TWU32611.1"/>
    </source>
</evidence>
<name>A0A5C6DA15_9BACT</name>
<dbReference type="Proteomes" id="UP000319143">
    <property type="component" value="Unassembled WGS sequence"/>
</dbReference>
<comment type="caution">
    <text evidence="1">The sequence shown here is derived from an EMBL/GenBank/DDBJ whole genome shotgun (WGS) entry which is preliminary data.</text>
</comment>
<reference evidence="1 2" key="1">
    <citation type="submission" date="2019-02" db="EMBL/GenBank/DDBJ databases">
        <title>Deep-cultivation of Planctomycetes and their phenomic and genomic characterization uncovers novel biology.</title>
        <authorList>
            <person name="Wiegand S."/>
            <person name="Jogler M."/>
            <person name="Boedeker C."/>
            <person name="Pinto D."/>
            <person name="Vollmers J."/>
            <person name="Rivas-Marin E."/>
            <person name="Kohn T."/>
            <person name="Peeters S.H."/>
            <person name="Heuer A."/>
            <person name="Rast P."/>
            <person name="Oberbeckmann S."/>
            <person name="Bunk B."/>
            <person name="Jeske O."/>
            <person name="Meyerdierks A."/>
            <person name="Storesund J.E."/>
            <person name="Kallscheuer N."/>
            <person name="Luecker S."/>
            <person name="Lage O.M."/>
            <person name="Pohl T."/>
            <person name="Merkel B.J."/>
            <person name="Hornburger P."/>
            <person name="Mueller R.-W."/>
            <person name="Bruemmer F."/>
            <person name="Labrenz M."/>
            <person name="Spormann A.M."/>
            <person name="Op Den Camp H."/>
            <person name="Overmann J."/>
            <person name="Amann R."/>
            <person name="Jetten M.S.M."/>
            <person name="Mascher T."/>
            <person name="Medema M.H."/>
            <person name="Devos D.P."/>
            <person name="Kaster A.-K."/>
            <person name="Ovreas L."/>
            <person name="Rohde M."/>
            <person name="Galperin M.Y."/>
            <person name="Jogler C."/>
        </authorList>
    </citation>
    <scope>NUCLEOTIDE SEQUENCE [LARGE SCALE GENOMIC DNA]</scope>
    <source>
        <strain evidence="1 2">Poly41</strain>
    </source>
</reference>
<evidence type="ECO:0000313" key="2">
    <source>
        <dbReference type="Proteomes" id="UP000319143"/>
    </source>
</evidence>
<sequence>MFAFSVVLSELCGCSLILDICKRARLVFTTESTG</sequence>